<sequence>MSAEMDALVAGVTGKLEALEAALYGLKQVNGRFTTEDGLVTAEVNSDGALVALTLDEGITALAPSEAAQLILTACKQATESAGAARSNIIATLNESLTGSAPTGSEQLAPGPDSARR</sequence>
<protein>
    <recommendedName>
        <fullName evidence="4">YbaB/EbfC DNA-binding family protein</fullName>
    </recommendedName>
</protein>
<name>A0ABQ2KMQ1_9NOCA</name>
<organism evidence="2 3">
    <name type="scientific">Nocardia rhizosphaerihabitans</name>
    <dbReference type="NCBI Taxonomy" id="1691570"/>
    <lineage>
        <taxon>Bacteria</taxon>
        <taxon>Bacillati</taxon>
        <taxon>Actinomycetota</taxon>
        <taxon>Actinomycetes</taxon>
        <taxon>Mycobacteriales</taxon>
        <taxon>Nocardiaceae</taxon>
        <taxon>Nocardia</taxon>
    </lineage>
</organism>
<dbReference type="InterPro" id="IPR036894">
    <property type="entry name" value="YbaB-like_sf"/>
</dbReference>
<keyword evidence="3" id="KW-1185">Reference proteome</keyword>
<gene>
    <name evidence="2" type="ORF">GCM10011610_42530</name>
</gene>
<dbReference type="EMBL" id="BMNE01000004">
    <property type="protein sequence ID" value="GGN86807.1"/>
    <property type="molecule type" value="Genomic_DNA"/>
</dbReference>
<dbReference type="Pfam" id="PF02575">
    <property type="entry name" value="YbaB_DNA_bd"/>
    <property type="match status" value="1"/>
</dbReference>
<evidence type="ECO:0000313" key="2">
    <source>
        <dbReference type="EMBL" id="GGN86807.1"/>
    </source>
</evidence>
<dbReference type="InterPro" id="IPR004401">
    <property type="entry name" value="YbaB/EbfC"/>
</dbReference>
<feature type="compositionally biased region" description="Polar residues" evidence="1">
    <location>
        <begin position="95"/>
        <end position="106"/>
    </location>
</feature>
<feature type="region of interest" description="Disordered" evidence="1">
    <location>
        <begin position="95"/>
        <end position="117"/>
    </location>
</feature>
<dbReference type="SUPFAM" id="SSF82607">
    <property type="entry name" value="YbaB-like"/>
    <property type="match status" value="1"/>
</dbReference>
<dbReference type="Gene3D" id="3.30.1310.10">
    <property type="entry name" value="Nucleoid-associated protein YbaB-like domain"/>
    <property type="match status" value="1"/>
</dbReference>
<evidence type="ECO:0000256" key="1">
    <source>
        <dbReference type="SAM" id="MobiDB-lite"/>
    </source>
</evidence>
<comment type="caution">
    <text evidence="2">The sequence shown here is derived from an EMBL/GenBank/DDBJ whole genome shotgun (WGS) entry which is preliminary data.</text>
</comment>
<evidence type="ECO:0000313" key="3">
    <source>
        <dbReference type="Proteomes" id="UP000658127"/>
    </source>
</evidence>
<evidence type="ECO:0008006" key="4">
    <source>
        <dbReference type="Google" id="ProtNLM"/>
    </source>
</evidence>
<dbReference type="Proteomes" id="UP000658127">
    <property type="component" value="Unassembled WGS sequence"/>
</dbReference>
<accession>A0ABQ2KMQ1</accession>
<reference evidence="3" key="1">
    <citation type="journal article" date="2019" name="Int. J. Syst. Evol. Microbiol.">
        <title>The Global Catalogue of Microorganisms (GCM) 10K type strain sequencing project: providing services to taxonomists for standard genome sequencing and annotation.</title>
        <authorList>
            <consortium name="The Broad Institute Genomics Platform"/>
            <consortium name="The Broad Institute Genome Sequencing Center for Infectious Disease"/>
            <person name="Wu L."/>
            <person name="Ma J."/>
        </authorList>
    </citation>
    <scope>NUCLEOTIDE SEQUENCE [LARGE SCALE GENOMIC DNA]</scope>
    <source>
        <strain evidence="3">CGMCC 4.7329</strain>
    </source>
</reference>
<proteinExistence type="predicted"/>
<dbReference type="RefSeq" id="WP_229740001.1">
    <property type="nucleotide sequence ID" value="NZ_BMNE01000004.1"/>
</dbReference>